<dbReference type="AlphaFoldDB" id="A0A3A4AUY8"/>
<evidence type="ECO:0000313" key="3">
    <source>
        <dbReference type="Proteomes" id="UP000265768"/>
    </source>
</evidence>
<comment type="caution">
    <text evidence="2">The sequence shown here is derived from an EMBL/GenBank/DDBJ whole genome shotgun (WGS) entry which is preliminary data.</text>
</comment>
<accession>A0A3A4AUY8</accession>
<dbReference type="RefSeq" id="WP_119926374.1">
    <property type="nucleotide sequence ID" value="NZ_QZEY01000003.1"/>
</dbReference>
<dbReference type="EMBL" id="QZEY01000003">
    <property type="protein sequence ID" value="RJL33415.1"/>
    <property type="molecule type" value="Genomic_DNA"/>
</dbReference>
<sequence length="448" mass="48305">MDATTGGAVASGGLLGDLRAATFRAGAHYELVAAEHLPPAQRELLAGTPEAYGVLRPVRDPGLGTKAVCRNTARLFRALAEPGPLPPEVAEGLGGDGERAIAELVLDGVLEIGAGGGFVSGPDACDRLFPRVPAAEWGRLARLSAEALRYGQRLDLGDVPRLAARIYFANRIPASPARLAALPDEAAVARLLGLGNGGADRRAPDRRWAETRMPPPYGEAWRSWRRRDVTAERPATTCKLYVSPAPEALGEAFGETAAVLAEAGARAFKVGRDVYGLLRPDKLVAYFDRPEPLREAAETLGERLAGCPAHGVPFSAELAGGGLLSWGVDPPRGPERESWRMWVCTRLAAALIAARGSRTVEPWRFALDRLRCEGVDTDTWIPREGIWDDRGYRDDRGDWDGRDARDGRDGRDRRDGRDGWDRRGDWDDSEGPAARRADAEGEGGAGWT</sequence>
<feature type="region of interest" description="Disordered" evidence="1">
    <location>
        <begin position="398"/>
        <end position="448"/>
    </location>
</feature>
<evidence type="ECO:0000256" key="1">
    <source>
        <dbReference type="SAM" id="MobiDB-lite"/>
    </source>
</evidence>
<proteinExistence type="predicted"/>
<name>A0A3A4AUY8_9ACTN</name>
<organism evidence="2 3">
    <name type="scientific">Bailinhaonella thermotolerans</name>
    <dbReference type="NCBI Taxonomy" id="1070861"/>
    <lineage>
        <taxon>Bacteria</taxon>
        <taxon>Bacillati</taxon>
        <taxon>Actinomycetota</taxon>
        <taxon>Actinomycetes</taxon>
        <taxon>Streptosporangiales</taxon>
        <taxon>Streptosporangiaceae</taxon>
        <taxon>Bailinhaonella</taxon>
    </lineage>
</organism>
<reference evidence="2 3" key="1">
    <citation type="submission" date="2018-09" db="EMBL/GenBank/DDBJ databases">
        <title>YIM 75507 draft genome.</title>
        <authorList>
            <person name="Tang S."/>
            <person name="Feng Y."/>
        </authorList>
    </citation>
    <scope>NUCLEOTIDE SEQUENCE [LARGE SCALE GENOMIC DNA]</scope>
    <source>
        <strain evidence="2 3">YIM 75507</strain>
    </source>
</reference>
<keyword evidence="3" id="KW-1185">Reference proteome</keyword>
<protein>
    <submittedName>
        <fullName evidence="2">Uncharacterized protein</fullName>
    </submittedName>
</protein>
<feature type="compositionally biased region" description="Basic and acidic residues" evidence="1">
    <location>
        <begin position="398"/>
        <end position="426"/>
    </location>
</feature>
<dbReference type="OrthoDB" id="3497533at2"/>
<gene>
    <name evidence="2" type="ORF">D5H75_11540</name>
</gene>
<dbReference type="Proteomes" id="UP000265768">
    <property type="component" value="Unassembled WGS sequence"/>
</dbReference>
<evidence type="ECO:0000313" key="2">
    <source>
        <dbReference type="EMBL" id="RJL33415.1"/>
    </source>
</evidence>